<evidence type="ECO:0000313" key="3">
    <source>
        <dbReference type="EMBL" id="CAE0442747.1"/>
    </source>
</evidence>
<name>A0A7S3PKY8_9STRA</name>
<feature type="region of interest" description="Disordered" evidence="1">
    <location>
        <begin position="122"/>
        <end position="168"/>
    </location>
</feature>
<organism evidence="3">
    <name type="scientific">Aplanochytrium stocchinoi</name>
    <dbReference type="NCBI Taxonomy" id="215587"/>
    <lineage>
        <taxon>Eukaryota</taxon>
        <taxon>Sar</taxon>
        <taxon>Stramenopiles</taxon>
        <taxon>Bigyra</taxon>
        <taxon>Labyrinthulomycetes</taxon>
        <taxon>Thraustochytrida</taxon>
        <taxon>Thraustochytriidae</taxon>
        <taxon>Aplanochytrium</taxon>
    </lineage>
</organism>
<evidence type="ECO:0000256" key="2">
    <source>
        <dbReference type="SAM" id="Phobius"/>
    </source>
</evidence>
<sequence>MAGEKCLRCFTDMLRFSQNYRFRVVFVFCVWFFYSCCISADAFNLRNSKIASENSYPRSLESEEGPSGGAKFAVALISIIWIVCFFFFYRGIYRVEMQRIQGILPRQRDLSDADRIAYWAKSDEEKADEPKSPSEAPVEPPSPSPSPSPTDSVTSSPNPMFPGNRIKSKEKMILRQQSDATEIGGFSVRTIRKSELDKTNKEDTVEDEVIEQDDVIPVEDEIDENEDDDVRVTPQMFGLTREPSL</sequence>
<proteinExistence type="predicted"/>
<feature type="transmembrane region" description="Helical" evidence="2">
    <location>
        <begin position="20"/>
        <end position="43"/>
    </location>
</feature>
<gene>
    <name evidence="3" type="ORF">ASTO00021_LOCUS12857</name>
</gene>
<feature type="transmembrane region" description="Helical" evidence="2">
    <location>
        <begin position="69"/>
        <end position="89"/>
    </location>
</feature>
<feature type="region of interest" description="Disordered" evidence="1">
    <location>
        <begin position="222"/>
        <end position="245"/>
    </location>
</feature>
<keyword evidence="2" id="KW-1133">Transmembrane helix</keyword>
<reference evidence="3" key="1">
    <citation type="submission" date="2021-01" db="EMBL/GenBank/DDBJ databases">
        <authorList>
            <person name="Corre E."/>
            <person name="Pelletier E."/>
            <person name="Niang G."/>
            <person name="Scheremetjew M."/>
            <person name="Finn R."/>
            <person name="Kale V."/>
            <person name="Holt S."/>
            <person name="Cochrane G."/>
            <person name="Meng A."/>
            <person name="Brown T."/>
            <person name="Cohen L."/>
        </authorList>
    </citation>
    <scope>NUCLEOTIDE SEQUENCE</scope>
    <source>
        <strain evidence="3">GSBS06</strain>
    </source>
</reference>
<keyword evidence="2" id="KW-0812">Transmembrane</keyword>
<dbReference type="AlphaFoldDB" id="A0A7S3PKY8"/>
<feature type="compositionally biased region" description="Basic and acidic residues" evidence="1">
    <location>
        <begin position="122"/>
        <end position="132"/>
    </location>
</feature>
<feature type="compositionally biased region" description="Low complexity" evidence="1">
    <location>
        <begin position="149"/>
        <end position="158"/>
    </location>
</feature>
<evidence type="ECO:0000256" key="1">
    <source>
        <dbReference type="SAM" id="MobiDB-lite"/>
    </source>
</evidence>
<dbReference type="EMBL" id="HBIN01016886">
    <property type="protein sequence ID" value="CAE0442747.1"/>
    <property type="molecule type" value="Transcribed_RNA"/>
</dbReference>
<feature type="compositionally biased region" description="Pro residues" evidence="1">
    <location>
        <begin position="138"/>
        <end position="148"/>
    </location>
</feature>
<accession>A0A7S3PKY8</accession>
<keyword evidence="2" id="KW-0472">Membrane</keyword>
<protein>
    <submittedName>
        <fullName evidence="3">Uncharacterized protein</fullName>
    </submittedName>
</protein>